<accession>S9SC08</accession>
<comment type="caution">
    <text evidence="9">Lacks conserved residue(s) required for the propagation of feature annotation.</text>
</comment>
<evidence type="ECO:0000256" key="4">
    <source>
        <dbReference type="ARBA" id="ARBA00022519"/>
    </source>
</evidence>
<comment type="caution">
    <text evidence="11">The sequence shown here is derived from an EMBL/GenBank/DDBJ whole genome shotgun (WGS) entry which is preliminary data.</text>
</comment>
<comment type="subcellular location">
    <subcellularLocation>
        <location evidence="1 9">Cell inner membrane</location>
        <topology evidence="1 9">Multi-pass membrane protein</topology>
    </subcellularLocation>
</comment>
<comment type="function">
    <text evidence="9">Part of the tripartite ATP-independent periplasmic (TRAP) transport system.</text>
</comment>
<dbReference type="InterPro" id="IPR007387">
    <property type="entry name" value="TRAP_DctQ"/>
</dbReference>
<keyword evidence="2 9" id="KW-0813">Transport</keyword>
<keyword evidence="12" id="KW-1185">Reference proteome</keyword>
<feature type="transmembrane region" description="Helical" evidence="9">
    <location>
        <begin position="49"/>
        <end position="66"/>
    </location>
</feature>
<evidence type="ECO:0000256" key="1">
    <source>
        <dbReference type="ARBA" id="ARBA00004429"/>
    </source>
</evidence>
<feature type="transmembrane region" description="Helical" evidence="9">
    <location>
        <begin position="86"/>
        <end position="108"/>
    </location>
</feature>
<evidence type="ECO:0000256" key="5">
    <source>
        <dbReference type="ARBA" id="ARBA00022692"/>
    </source>
</evidence>
<dbReference type="RefSeq" id="WP_021098652.1">
    <property type="nucleotide sequence ID" value="NZ_KE557323.1"/>
</dbReference>
<evidence type="ECO:0000313" key="12">
    <source>
        <dbReference type="Proteomes" id="UP000015346"/>
    </source>
</evidence>
<dbReference type="EMBL" id="AOLV01000029">
    <property type="protein sequence ID" value="EPX83779.1"/>
    <property type="molecule type" value="Genomic_DNA"/>
</dbReference>
<gene>
    <name evidence="11" type="ORF">ruthe_02575</name>
</gene>
<evidence type="ECO:0000256" key="8">
    <source>
        <dbReference type="ARBA" id="ARBA00038436"/>
    </source>
</evidence>
<dbReference type="GO" id="GO:0022857">
    <property type="term" value="F:transmembrane transporter activity"/>
    <property type="evidence" value="ECO:0007669"/>
    <property type="project" value="UniProtKB-UniRule"/>
</dbReference>
<evidence type="ECO:0000256" key="6">
    <source>
        <dbReference type="ARBA" id="ARBA00022989"/>
    </source>
</evidence>
<dbReference type="Pfam" id="PF04290">
    <property type="entry name" value="DctQ"/>
    <property type="match status" value="1"/>
</dbReference>
<sequence length="168" mass="18082">MALHLYKALLFLCRLAAGLSFTVLILAVLVQVMGRSVFASAPVWTEELTRFALLYLAAFAAGLSYLSGDLVNVDVICESLPGRLPLILRFVSALATSTLCAALLLPAWRFTVIGSLQTSPALGWRMHYIHASVLVMLFSILVFALARVVAMVVGTNDGRPLADGETSQ</sequence>
<dbReference type="HOGENOM" id="CLU_086356_9_3_5"/>
<dbReference type="STRING" id="1123069.ruthe_02575"/>
<dbReference type="PANTHER" id="PTHR35011">
    <property type="entry name" value="2,3-DIKETO-L-GULONATE TRAP TRANSPORTER SMALL PERMEASE PROTEIN YIAM"/>
    <property type="match status" value="1"/>
</dbReference>
<dbReference type="GO" id="GO:0005886">
    <property type="term" value="C:plasma membrane"/>
    <property type="evidence" value="ECO:0007669"/>
    <property type="project" value="UniProtKB-SubCell"/>
</dbReference>
<protein>
    <recommendedName>
        <fullName evidence="9">TRAP transporter small permease protein</fullName>
    </recommendedName>
</protein>
<comment type="subunit">
    <text evidence="9">The complex comprises the extracytoplasmic solute receptor protein and the two transmembrane proteins.</text>
</comment>
<evidence type="ECO:0000313" key="11">
    <source>
        <dbReference type="EMBL" id="EPX83779.1"/>
    </source>
</evidence>
<dbReference type="Proteomes" id="UP000015346">
    <property type="component" value="Unassembled WGS sequence"/>
</dbReference>
<evidence type="ECO:0000256" key="9">
    <source>
        <dbReference type="RuleBase" id="RU369079"/>
    </source>
</evidence>
<name>S9SC08_9RHOB</name>
<keyword evidence="6 9" id="KW-1133">Transmembrane helix</keyword>
<reference evidence="11 12" key="1">
    <citation type="journal article" date="2013" name="Stand. Genomic Sci.">
        <title>Genome sequence of the reddish-pigmented Rubellimicrobium thermophilum type strain (DSM 16684(T)), a member of the Roseobacter clade.</title>
        <authorList>
            <person name="Fiebig A."/>
            <person name="Riedel T."/>
            <person name="Gronow S."/>
            <person name="Petersen J."/>
            <person name="Klenk H.P."/>
            <person name="Goker M."/>
        </authorList>
    </citation>
    <scope>NUCLEOTIDE SEQUENCE [LARGE SCALE GENOMIC DNA]</scope>
    <source>
        <strain evidence="11 12">DSM 16684</strain>
    </source>
</reference>
<keyword evidence="3" id="KW-1003">Cell membrane</keyword>
<comment type="similarity">
    <text evidence="8 9">Belongs to the TRAP transporter small permease family.</text>
</comment>
<dbReference type="OrthoDB" id="5878939at2"/>
<organism evidence="11 12">
    <name type="scientific">Rubellimicrobium thermophilum DSM 16684</name>
    <dbReference type="NCBI Taxonomy" id="1123069"/>
    <lineage>
        <taxon>Bacteria</taxon>
        <taxon>Pseudomonadati</taxon>
        <taxon>Pseudomonadota</taxon>
        <taxon>Alphaproteobacteria</taxon>
        <taxon>Rhodobacterales</taxon>
        <taxon>Roseobacteraceae</taxon>
        <taxon>Rubellimicrobium</taxon>
    </lineage>
</organism>
<dbReference type="GO" id="GO:0015740">
    <property type="term" value="P:C4-dicarboxylate transport"/>
    <property type="evidence" value="ECO:0007669"/>
    <property type="project" value="TreeGrafter"/>
</dbReference>
<keyword evidence="7 9" id="KW-0472">Membrane</keyword>
<evidence type="ECO:0000259" key="10">
    <source>
        <dbReference type="Pfam" id="PF04290"/>
    </source>
</evidence>
<dbReference type="PANTHER" id="PTHR35011:SF2">
    <property type="entry name" value="2,3-DIKETO-L-GULONATE TRAP TRANSPORTER SMALL PERMEASE PROTEIN YIAM"/>
    <property type="match status" value="1"/>
</dbReference>
<proteinExistence type="inferred from homology"/>
<feature type="domain" description="Tripartite ATP-independent periplasmic transporters DctQ component" evidence="10">
    <location>
        <begin position="24"/>
        <end position="151"/>
    </location>
</feature>
<evidence type="ECO:0000256" key="3">
    <source>
        <dbReference type="ARBA" id="ARBA00022475"/>
    </source>
</evidence>
<evidence type="ECO:0000256" key="7">
    <source>
        <dbReference type="ARBA" id="ARBA00023136"/>
    </source>
</evidence>
<keyword evidence="4 9" id="KW-0997">Cell inner membrane</keyword>
<evidence type="ECO:0000256" key="2">
    <source>
        <dbReference type="ARBA" id="ARBA00022448"/>
    </source>
</evidence>
<feature type="transmembrane region" description="Helical" evidence="9">
    <location>
        <begin position="128"/>
        <end position="150"/>
    </location>
</feature>
<dbReference type="AlphaFoldDB" id="S9SC08"/>
<dbReference type="InterPro" id="IPR055348">
    <property type="entry name" value="DctQ"/>
</dbReference>
<keyword evidence="5 9" id="KW-0812">Transmembrane</keyword>